<reference evidence="19 20" key="1">
    <citation type="submission" date="2019-09" db="EMBL/GenBank/DDBJ databases">
        <title>Whole genome shotgun sequencing (WGS) of Ellagibacter isourolithinifaciens DSM 104140(T) and Adlercreutzia muris DSM 29508(T).</title>
        <authorList>
            <person name="Stoll D.A."/>
            <person name="Danylec N."/>
            <person name="Huch M."/>
        </authorList>
    </citation>
    <scope>NUCLEOTIDE SEQUENCE [LARGE SCALE GENOMIC DNA]</scope>
    <source>
        <strain evidence="19 20">DSM 104140</strain>
    </source>
</reference>
<comment type="catalytic activity">
    <reaction evidence="14 15">
        <text>guanosine(37) in tRNA + S-adenosyl-L-methionine = N(1)-methylguanosine(37) in tRNA + S-adenosyl-L-homocysteine + H(+)</text>
        <dbReference type="Rhea" id="RHEA:36899"/>
        <dbReference type="Rhea" id="RHEA-COMP:10145"/>
        <dbReference type="Rhea" id="RHEA-COMP:10147"/>
        <dbReference type="ChEBI" id="CHEBI:15378"/>
        <dbReference type="ChEBI" id="CHEBI:57856"/>
        <dbReference type="ChEBI" id="CHEBI:59789"/>
        <dbReference type="ChEBI" id="CHEBI:73542"/>
        <dbReference type="ChEBI" id="CHEBI:74269"/>
        <dbReference type="EC" id="2.1.1.228"/>
    </reaction>
</comment>
<evidence type="ECO:0000256" key="5">
    <source>
        <dbReference type="ARBA" id="ARBA00012807"/>
    </source>
</evidence>
<dbReference type="InterPro" id="IPR029026">
    <property type="entry name" value="tRNA_m1G_MTases_N"/>
</dbReference>
<gene>
    <name evidence="15 19" type="primary">trmD</name>
    <name evidence="19" type="ORF">F8C90_04385</name>
</gene>
<dbReference type="OrthoDB" id="9807416at2"/>
<dbReference type="PANTHER" id="PTHR46417">
    <property type="entry name" value="TRNA (GUANINE-N(1)-)-METHYLTRANSFERASE"/>
    <property type="match status" value="1"/>
</dbReference>
<keyword evidence="20" id="KW-1185">Reference proteome</keyword>
<dbReference type="Proteomes" id="UP000468668">
    <property type="component" value="Unassembled WGS sequence"/>
</dbReference>
<dbReference type="HAMAP" id="MF_00605">
    <property type="entry name" value="TrmD"/>
    <property type="match status" value="1"/>
</dbReference>
<dbReference type="GO" id="GO:0005829">
    <property type="term" value="C:cytosol"/>
    <property type="evidence" value="ECO:0007669"/>
    <property type="project" value="TreeGrafter"/>
</dbReference>
<keyword evidence="7 15" id="KW-0963">Cytoplasm</keyword>
<evidence type="ECO:0000256" key="16">
    <source>
        <dbReference type="PIRSR" id="PIRSR000386-1"/>
    </source>
</evidence>
<dbReference type="InterPro" id="IPR023148">
    <property type="entry name" value="tRNA_m1G_MeTrfase_C_sf"/>
</dbReference>
<dbReference type="GeneID" id="98657643"/>
<evidence type="ECO:0000256" key="3">
    <source>
        <dbReference type="ARBA" id="ARBA00007630"/>
    </source>
</evidence>
<evidence type="ECO:0000256" key="13">
    <source>
        <dbReference type="ARBA" id="ARBA00033392"/>
    </source>
</evidence>
<keyword evidence="10 15" id="KW-0949">S-adenosyl-L-methionine</keyword>
<dbReference type="InterPro" id="IPR002649">
    <property type="entry name" value="tRNA_m1G_MeTrfase_TrmD"/>
</dbReference>
<evidence type="ECO:0000256" key="9">
    <source>
        <dbReference type="ARBA" id="ARBA00022679"/>
    </source>
</evidence>
<evidence type="ECO:0000256" key="2">
    <source>
        <dbReference type="ARBA" id="ARBA00004496"/>
    </source>
</evidence>
<evidence type="ECO:0000256" key="6">
    <source>
        <dbReference type="ARBA" id="ARBA00014679"/>
    </source>
</evidence>
<dbReference type="Gene3D" id="1.10.1270.20">
    <property type="entry name" value="tRNA(m1g37)methyltransferase, domain 2"/>
    <property type="match status" value="1"/>
</dbReference>
<dbReference type="Pfam" id="PF01746">
    <property type="entry name" value="tRNA_m1G_MT"/>
    <property type="match status" value="2"/>
</dbReference>
<accession>A0A6N6NMH4</accession>
<dbReference type="CDD" id="cd18080">
    <property type="entry name" value="TrmD-like"/>
    <property type="match status" value="1"/>
</dbReference>
<evidence type="ECO:0000256" key="7">
    <source>
        <dbReference type="ARBA" id="ARBA00022490"/>
    </source>
</evidence>
<keyword evidence="11 15" id="KW-0819">tRNA processing</keyword>
<feature type="domain" description="tRNA methyltransferase TRMD/TRM10-type" evidence="18">
    <location>
        <begin position="1"/>
        <end position="77"/>
    </location>
</feature>
<feature type="binding site" evidence="15 16">
    <location>
        <position position="166"/>
    </location>
    <ligand>
        <name>S-adenosyl-L-methionine</name>
        <dbReference type="ChEBI" id="CHEBI:59789"/>
    </ligand>
</feature>
<evidence type="ECO:0000256" key="10">
    <source>
        <dbReference type="ARBA" id="ARBA00022691"/>
    </source>
</evidence>
<evidence type="ECO:0000256" key="15">
    <source>
        <dbReference type="HAMAP-Rule" id="MF_00605"/>
    </source>
</evidence>
<name>A0A6N6NMH4_9ACTN</name>
<dbReference type="GO" id="GO:0002939">
    <property type="term" value="P:tRNA N1-guanine methylation"/>
    <property type="evidence" value="ECO:0007669"/>
    <property type="project" value="TreeGrafter"/>
</dbReference>
<comment type="subunit">
    <text evidence="4 15">Homodimer.</text>
</comment>
<feature type="binding site" evidence="15 16">
    <location>
        <begin position="185"/>
        <end position="190"/>
    </location>
    <ligand>
        <name>S-adenosyl-L-methionine</name>
        <dbReference type="ChEBI" id="CHEBI:59789"/>
    </ligand>
</feature>
<evidence type="ECO:0000256" key="1">
    <source>
        <dbReference type="ARBA" id="ARBA00002634"/>
    </source>
</evidence>
<protein>
    <recommendedName>
        <fullName evidence="6 15">tRNA (guanine-N(1)-)-methyltransferase</fullName>
        <ecNumber evidence="5 15">2.1.1.228</ecNumber>
    </recommendedName>
    <alternativeName>
        <fullName evidence="12 15">M1G-methyltransferase</fullName>
    </alternativeName>
    <alternativeName>
        <fullName evidence="13 15">tRNA [GM37] methyltransferase</fullName>
    </alternativeName>
</protein>
<evidence type="ECO:0000256" key="14">
    <source>
        <dbReference type="ARBA" id="ARBA00047783"/>
    </source>
</evidence>
<dbReference type="EC" id="2.1.1.228" evidence="5 15"/>
<keyword evidence="8 15" id="KW-0489">Methyltransferase</keyword>
<proteinExistence type="inferred from homology"/>
<dbReference type="PANTHER" id="PTHR46417:SF1">
    <property type="entry name" value="TRNA (GUANINE-N(1)-)-METHYLTRANSFERASE"/>
    <property type="match status" value="1"/>
</dbReference>
<dbReference type="RefSeq" id="WP_158049240.1">
    <property type="nucleotide sequence ID" value="NZ_WAJR01000007.1"/>
</dbReference>
<dbReference type="AlphaFoldDB" id="A0A6N6NMH4"/>
<comment type="similarity">
    <text evidence="3 15">Belongs to the RNA methyltransferase TrmD family.</text>
</comment>
<dbReference type="FunFam" id="1.10.1270.20:FF:000001">
    <property type="entry name" value="tRNA (guanine-N(1)-)-methyltransferase"/>
    <property type="match status" value="1"/>
</dbReference>
<evidence type="ECO:0000313" key="19">
    <source>
        <dbReference type="EMBL" id="KAB1641078.1"/>
    </source>
</evidence>
<dbReference type="PIRSF" id="PIRSF000386">
    <property type="entry name" value="tRNA_mtase"/>
    <property type="match status" value="1"/>
</dbReference>
<evidence type="ECO:0000256" key="12">
    <source>
        <dbReference type="ARBA" id="ARBA00029736"/>
    </source>
</evidence>
<evidence type="ECO:0000256" key="11">
    <source>
        <dbReference type="ARBA" id="ARBA00022694"/>
    </source>
</evidence>
<evidence type="ECO:0000259" key="18">
    <source>
        <dbReference type="Pfam" id="PF01746"/>
    </source>
</evidence>
<dbReference type="Gene3D" id="3.40.1280.10">
    <property type="match status" value="1"/>
</dbReference>
<dbReference type="InterPro" id="IPR029028">
    <property type="entry name" value="Alpha/beta_knot_MTases"/>
</dbReference>
<dbReference type="GO" id="GO:0052906">
    <property type="term" value="F:tRNA (guanine(37)-N1)-methyltransferase activity"/>
    <property type="evidence" value="ECO:0007669"/>
    <property type="project" value="UniProtKB-UniRule"/>
</dbReference>
<dbReference type="NCBIfam" id="NF000648">
    <property type="entry name" value="PRK00026.1"/>
    <property type="match status" value="1"/>
</dbReference>
<dbReference type="EMBL" id="WAJR01000007">
    <property type="protein sequence ID" value="KAB1641078.1"/>
    <property type="molecule type" value="Genomic_DNA"/>
</dbReference>
<comment type="caution">
    <text evidence="19">The sequence shown here is derived from an EMBL/GenBank/DDBJ whole genome shotgun (WGS) entry which is preliminary data.</text>
</comment>
<comment type="subcellular location">
    <subcellularLocation>
        <location evidence="2 15">Cytoplasm</location>
    </subcellularLocation>
</comment>
<dbReference type="SUPFAM" id="SSF75217">
    <property type="entry name" value="alpha/beta knot"/>
    <property type="match status" value="2"/>
</dbReference>
<feature type="region of interest" description="Disordered" evidence="17">
    <location>
        <begin position="94"/>
        <end position="128"/>
    </location>
</feature>
<evidence type="ECO:0000256" key="8">
    <source>
        <dbReference type="ARBA" id="ARBA00022603"/>
    </source>
</evidence>
<dbReference type="InterPro" id="IPR016009">
    <property type="entry name" value="tRNA_MeTrfase_TRMD/TRM10"/>
</dbReference>
<organism evidence="19 20">
    <name type="scientific">Ellagibacter isourolithinifaciens</name>
    <dbReference type="NCBI Taxonomy" id="2137581"/>
    <lineage>
        <taxon>Bacteria</taxon>
        <taxon>Bacillati</taxon>
        <taxon>Actinomycetota</taxon>
        <taxon>Coriobacteriia</taxon>
        <taxon>Eggerthellales</taxon>
        <taxon>Eggerthellaceae</taxon>
        <taxon>Ellagibacter</taxon>
    </lineage>
</organism>
<evidence type="ECO:0000256" key="17">
    <source>
        <dbReference type="SAM" id="MobiDB-lite"/>
    </source>
</evidence>
<sequence>MIIETLSTFPGMYDSVMNSSMMRIAQEKGILDFHAYDLRDWTHDRHRTTDDDPYGGGAGLVMKCEPLFEAYDEICSSGEERDFGSCPERADWAASTKRVPHEPEVPSGTSARAGLPSDWAPPDPPAAPQSDCLKPCTIFLAPQGERFCDEIALDLAKEERLLFICGHYEGIDERAYTLADRVISLGDYVLTSGELASMVVIDAVVRKLPGVLGAEDGAITESFSDGLLEYPQYTRPAEFRGMRVPDVLLSGDHGKVAKWRREQSLLRTARLRPDLLADVELSPADRDFLQRLGEEG</sequence>
<evidence type="ECO:0000313" key="20">
    <source>
        <dbReference type="Proteomes" id="UP000468668"/>
    </source>
</evidence>
<evidence type="ECO:0000256" key="4">
    <source>
        <dbReference type="ARBA" id="ARBA00011738"/>
    </source>
</evidence>
<feature type="domain" description="tRNA methyltransferase TRMD/TRM10-type" evidence="18">
    <location>
        <begin position="134"/>
        <end position="277"/>
    </location>
</feature>
<keyword evidence="9 15" id="KW-0808">Transferase</keyword>
<comment type="function">
    <text evidence="1 15">Specifically methylates guanosine-37 in various tRNAs.</text>
</comment>